<dbReference type="OrthoDB" id="335647at2157"/>
<dbReference type="AlphaFoldDB" id="A0A4S3TPS1"/>
<evidence type="ECO:0000313" key="2">
    <source>
        <dbReference type="Proteomes" id="UP000318864"/>
    </source>
</evidence>
<keyword evidence="2" id="KW-1185">Reference proteome</keyword>
<organism evidence="1 2">
    <name type="scientific">Salinadaptatus halalkaliphilus</name>
    <dbReference type="NCBI Taxonomy" id="2419781"/>
    <lineage>
        <taxon>Archaea</taxon>
        <taxon>Methanobacteriati</taxon>
        <taxon>Methanobacteriota</taxon>
        <taxon>Stenosarchaea group</taxon>
        <taxon>Halobacteria</taxon>
        <taxon>Halobacteriales</taxon>
        <taxon>Natrialbaceae</taxon>
        <taxon>Salinadaptatus</taxon>
    </lineage>
</organism>
<proteinExistence type="predicted"/>
<gene>
    <name evidence="1" type="ORF">D8Y22_02615</name>
</gene>
<protein>
    <submittedName>
        <fullName evidence="1">Uncharacterized protein</fullName>
    </submittedName>
</protein>
<comment type="caution">
    <text evidence="1">The sequence shown here is derived from an EMBL/GenBank/DDBJ whole genome shotgun (WGS) entry which is preliminary data.</text>
</comment>
<dbReference type="EMBL" id="RBZW01000010">
    <property type="protein sequence ID" value="THE66379.1"/>
    <property type="molecule type" value="Genomic_DNA"/>
</dbReference>
<sequence length="388" mass="44240">MGGSALVLNTWPGTLDDLAARFERMQTAEEYDPSWEDDIVATSAIWELYGHMDPANRPILNSQVMSGLDSLGFNKPADYQNRRGFERFADAYDSIVGHATAATDHEVPWYFELEQFLVMAGTENQYDIHSALPVDPEYPKVVGWEAEGHAGKIVFRDLAPLLEKYTESKAGGGFEKGETGLWGDYWESWKWTHADHIRTNVRTEYEITDLSGDELESFLKQFKNAPDVELSSTVPTYLLGGRSGGILWNDFKNRSLEHPHDAAEVLSMLFDENKPLTDRLARFNDFYAPLETSPGPLLSLATMFLMLTYPTEYVMYKYGKFSSFFEEYSDYNVSTGFEPKQYWVLNEASQRIVRRLNGMFDEDPRIDTEASMLDVHTLIWVTVGVENL</sequence>
<accession>A0A4S3TPS1</accession>
<evidence type="ECO:0000313" key="1">
    <source>
        <dbReference type="EMBL" id="THE66379.1"/>
    </source>
</evidence>
<reference evidence="1 2" key="1">
    <citation type="submission" date="2018-10" db="EMBL/GenBank/DDBJ databases">
        <title>Natronolimnobius sp. XQ-INN 246 isolated from Inner Mongolia Autonomous Region of China.</title>
        <authorList>
            <person name="Xue Q."/>
        </authorList>
    </citation>
    <scope>NUCLEOTIDE SEQUENCE [LARGE SCALE GENOMIC DNA]</scope>
    <source>
        <strain evidence="1 2">XQ-INN 246</strain>
    </source>
</reference>
<dbReference type="Proteomes" id="UP000318864">
    <property type="component" value="Unassembled WGS sequence"/>
</dbReference>
<name>A0A4S3TPS1_9EURY</name>
<dbReference type="RefSeq" id="WP_141463178.1">
    <property type="nucleotide sequence ID" value="NZ_RBZW01000010.1"/>
</dbReference>